<sequence>MTATQTQPIQVALVTGAGSGMGRATSLKLAEMGMKMVLVDFNEQTGEETLTMVREKGGEGIFVRANVADSADVQNYVNQAVKTYGRIDVFFNNAGIIQKPYLLADIPEEEFDRVVSVNLKGVFLGLKYVIKVMEQQGSGNIINTASTAGLKSEHSLAVYSATKHAVVGITKSAAMEYVKKGIRVNAVCPGGVQTNLVAGLEKTIQETGQVPEIQFPRIGRMADSEEIANVVVFLASPGSSYMTGSIIAVDGGLTL</sequence>
<accession>A0A3M8CV99</accession>
<dbReference type="RefSeq" id="WP_122921463.1">
    <property type="nucleotide sequence ID" value="NZ_RHHQ01000028.1"/>
</dbReference>
<dbReference type="Gene3D" id="3.40.50.720">
    <property type="entry name" value="NAD(P)-binding Rossmann-like Domain"/>
    <property type="match status" value="1"/>
</dbReference>
<evidence type="ECO:0000256" key="1">
    <source>
        <dbReference type="ARBA" id="ARBA00006484"/>
    </source>
</evidence>
<dbReference type="Pfam" id="PF13561">
    <property type="entry name" value="adh_short_C2"/>
    <property type="match status" value="1"/>
</dbReference>
<comment type="caution">
    <text evidence="3">The sequence shown here is derived from an EMBL/GenBank/DDBJ whole genome shotgun (WGS) entry which is preliminary data.</text>
</comment>
<reference evidence="3 4" key="1">
    <citation type="submission" date="2018-10" db="EMBL/GenBank/DDBJ databases">
        <title>Phylogenomics of Brevibacillus.</title>
        <authorList>
            <person name="Dunlap C."/>
        </authorList>
    </citation>
    <scope>NUCLEOTIDE SEQUENCE [LARGE SCALE GENOMIC DNA]</scope>
    <source>
        <strain evidence="3 4">JCM 15716</strain>
    </source>
</reference>
<organism evidence="3 4">
    <name type="scientific">Brevibacillus fluminis</name>
    <dbReference type="NCBI Taxonomy" id="511487"/>
    <lineage>
        <taxon>Bacteria</taxon>
        <taxon>Bacillati</taxon>
        <taxon>Bacillota</taxon>
        <taxon>Bacilli</taxon>
        <taxon>Bacillales</taxon>
        <taxon>Paenibacillaceae</taxon>
        <taxon>Brevibacillus</taxon>
    </lineage>
</organism>
<dbReference type="InterPro" id="IPR020904">
    <property type="entry name" value="Sc_DH/Rdtase_CS"/>
</dbReference>
<dbReference type="Proteomes" id="UP000271031">
    <property type="component" value="Unassembled WGS sequence"/>
</dbReference>
<dbReference type="OrthoDB" id="306388at2"/>
<keyword evidence="4" id="KW-1185">Reference proteome</keyword>
<proteinExistence type="inferred from homology"/>
<dbReference type="PANTHER" id="PTHR24321:SF8">
    <property type="entry name" value="ESTRADIOL 17-BETA-DEHYDROGENASE 8-RELATED"/>
    <property type="match status" value="1"/>
</dbReference>
<protein>
    <submittedName>
        <fullName evidence="3">Glucose 1-dehydrogenase</fullName>
        <ecNumber evidence="3">1.1.1.47</ecNumber>
    </submittedName>
</protein>
<dbReference type="PRINTS" id="PR00081">
    <property type="entry name" value="GDHRDH"/>
</dbReference>
<dbReference type="SUPFAM" id="SSF51735">
    <property type="entry name" value="NAD(P)-binding Rossmann-fold domains"/>
    <property type="match status" value="1"/>
</dbReference>
<dbReference type="CDD" id="cd05233">
    <property type="entry name" value="SDR_c"/>
    <property type="match status" value="1"/>
</dbReference>
<evidence type="ECO:0000256" key="2">
    <source>
        <dbReference type="ARBA" id="ARBA00023002"/>
    </source>
</evidence>
<dbReference type="GO" id="GO:0047936">
    <property type="term" value="F:glucose 1-dehydrogenase [NAD(P)+] activity"/>
    <property type="evidence" value="ECO:0007669"/>
    <property type="project" value="UniProtKB-EC"/>
</dbReference>
<dbReference type="EMBL" id="RHHQ01000028">
    <property type="protein sequence ID" value="RNB79613.1"/>
    <property type="molecule type" value="Genomic_DNA"/>
</dbReference>
<dbReference type="GO" id="GO:0008206">
    <property type="term" value="P:bile acid metabolic process"/>
    <property type="evidence" value="ECO:0007669"/>
    <property type="project" value="UniProtKB-ARBA"/>
</dbReference>
<dbReference type="PANTHER" id="PTHR24321">
    <property type="entry name" value="DEHYDROGENASES, SHORT CHAIN"/>
    <property type="match status" value="1"/>
</dbReference>
<dbReference type="FunFam" id="3.40.50.720:FF:000084">
    <property type="entry name" value="Short-chain dehydrogenase reductase"/>
    <property type="match status" value="1"/>
</dbReference>
<evidence type="ECO:0000313" key="3">
    <source>
        <dbReference type="EMBL" id="RNB79613.1"/>
    </source>
</evidence>
<dbReference type="PRINTS" id="PR00080">
    <property type="entry name" value="SDRFAMILY"/>
</dbReference>
<comment type="similarity">
    <text evidence="1">Belongs to the short-chain dehydrogenases/reductases (SDR) family.</text>
</comment>
<dbReference type="InterPro" id="IPR036291">
    <property type="entry name" value="NAD(P)-bd_dom_sf"/>
</dbReference>
<keyword evidence="2 3" id="KW-0560">Oxidoreductase</keyword>
<dbReference type="EC" id="1.1.1.47" evidence="3"/>
<dbReference type="NCBIfam" id="NF005559">
    <property type="entry name" value="PRK07231.1"/>
    <property type="match status" value="1"/>
</dbReference>
<dbReference type="AlphaFoldDB" id="A0A3M8CV99"/>
<gene>
    <name evidence="3" type="ORF">EDM56_29290</name>
</gene>
<name>A0A3M8CV99_9BACL</name>
<dbReference type="PROSITE" id="PS00061">
    <property type="entry name" value="ADH_SHORT"/>
    <property type="match status" value="1"/>
</dbReference>
<dbReference type="InterPro" id="IPR002347">
    <property type="entry name" value="SDR_fam"/>
</dbReference>
<evidence type="ECO:0000313" key="4">
    <source>
        <dbReference type="Proteomes" id="UP000271031"/>
    </source>
</evidence>